<name>A0A238VQS2_9ACTN</name>
<feature type="transmembrane region" description="Helical" evidence="6">
    <location>
        <begin position="146"/>
        <end position="168"/>
    </location>
</feature>
<keyword evidence="4 6" id="KW-0472">Membrane</keyword>
<dbReference type="Gene3D" id="1.20.144.10">
    <property type="entry name" value="Phosphatidic acid phosphatase type 2/haloperoxidase"/>
    <property type="match status" value="1"/>
</dbReference>
<evidence type="ECO:0000256" key="5">
    <source>
        <dbReference type="SAM" id="MobiDB-lite"/>
    </source>
</evidence>
<evidence type="ECO:0000313" key="9">
    <source>
        <dbReference type="Proteomes" id="UP000198403"/>
    </source>
</evidence>
<accession>A0A238VQS2</accession>
<dbReference type="PANTHER" id="PTHR31310">
    <property type="match status" value="1"/>
</dbReference>
<evidence type="ECO:0000313" key="8">
    <source>
        <dbReference type="EMBL" id="SNR36497.1"/>
    </source>
</evidence>
<sequence length="354" mass="38534">MAVAVALATGTVAVVCAVYLGLPLRDPDGFLGPTYIRLPLLVTLMLAADVAPRALMGVRSVRAVPRQMLLVARERWPWRRLRPALIGLAAFYGTYVSYRNLKHFLPLLRPDLVDDELLQLDRWMAGGVAPAQVVHDVLGTGAAAHVLSWVYLAFLMFVPASLALALVSRGRSREASWYVTALCLNWSLGTASYYVLPSRGPVYAQPELFWSLPETGTSQLQNSLLISRWLVLTDPQGTERIQSIAAFASLHVSIIFTAALIAQLTLRSIAVRALLWAFFALTVTATIYFGWHYIVDDIAGLAIGGGAVLLAGWGTGQFQGPEASRREDPTDGRAWIGPPAEGPRRHPQESPSAP</sequence>
<dbReference type="AlphaFoldDB" id="A0A238VQS2"/>
<feature type="region of interest" description="Disordered" evidence="5">
    <location>
        <begin position="319"/>
        <end position="354"/>
    </location>
</feature>
<evidence type="ECO:0000256" key="2">
    <source>
        <dbReference type="ARBA" id="ARBA00022692"/>
    </source>
</evidence>
<feature type="transmembrane region" description="Helical" evidence="6">
    <location>
        <begin position="81"/>
        <end position="98"/>
    </location>
</feature>
<proteinExistence type="predicted"/>
<feature type="transmembrane region" description="Helical" evidence="6">
    <location>
        <begin position="273"/>
        <end position="292"/>
    </location>
</feature>
<reference evidence="8 9" key="1">
    <citation type="submission" date="2017-06" db="EMBL/GenBank/DDBJ databases">
        <authorList>
            <person name="Kim H.J."/>
            <person name="Triplett B.A."/>
        </authorList>
    </citation>
    <scope>NUCLEOTIDE SEQUENCE [LARGE SCALE GENOMIC DNA]</scope>
    <source>
        <strain evidence="8 9">DSM 44272</strain>
    </source>
</reference>
<keyword evidence="2 6" id="KW-0812">Transmembrane</keyword>
<feature type="transmembrane region" description="Helical" evidence="6">
    <location>
        <begin position="175"/>
        <end position="196"/>
    </location>
</feature>
<dbReference type="GO" id="GO:0016020">
    <property type="term" value="C:membrane"/>
    <property type="evidence" value="ECO:0007669"/>
    <property type="project" value="UniProtKB-SubCell"/>
</dbReference>
<evidence type="ECO:0000256" key="4">
    <source>
        <dbReference type="ARBA" id="ARBA00023136"/>
    </source>
</evidence>
<dbReference type="InterPro" id="IPR026841">
    <property type="entry name" value="Aur1/Ipt1"/>
</dbReference>
<feature type="transmembrane region" description="Helical" evidence="6">
    <location>
        <begin position="241"/>
        <end position="261"/>
    </location>
</feature>
<evidence type="ECO:0000256" key="1">
    <source>
        <dbReference type="ARBA" id="ARBA00004141"/>
    </source>
</evidence>
<gene>
    <name evidence="8" type="ORF">SAMN06272737_104127</name>
</gene>
<feature type="domain" description="Inositolphosphotransferase Aur1/Ipt1" evidence="7">
    <location>
        <begin position="116"/>
        <end position="309"/>
    </location>
</feature>
<evidence type="ECO:0000256" key="6">
    <source>
        <dbReference type="SAM" id="Phobius"/>
    </source>
</evidence>
<evidence type="ECO:0000259" key="7">
    <source>
        <dbReference type="Pfam" id="PF14378"/>
    </source>
</evidence>
<dbReference type="InterPro" id="IPR052185">
    <property type="entry name" value="IPC_Synthase-Related"/>
</dbReference>
<evidence type="ECO:0000256" key="3">
    <source>
        <dbReference type="ARBA" id="ARBA00022989"/>
    </source>
</evidence>
<dbReference type="EMBL" id="FZNO01000004">
    <property type="protein sequence ID" value="SNR36497.1"/>
    <property type="molecule type" value="Genomic_DNA"/>
</dbReference>
<dbReference type="PANTHER" id="PTHR31310:SF7">
    <property type="entry name" value="PA-PHOSPHATASE RELATED-FAMILY PROTEIN DDB_G0268928"/>
    <property type="match status" value="1"/>
</dbReference>
<dbReference type="CDD" id="cd03386">
    <property type="entry name" value="PAP2_Aur1_like"/>
    <property type="match status" value="1"/>
</dbReference>
<feature type="transmembrane region" description="Helical" evidence="6">
    <location>
        <begin position="41"/>
        <end position="61"/>
    </location>
</feature>
<protein>
    <submittedName>
        <fullName evidence="8">PAP2 superfamily protein</fullName>
    </submittedName>
</protein>
<keyword evidence="9" id="KW-1185">Reference proteome</keyword>
<comment type="subcellular location">
    <subcellularLocation>
        <location evidence="1">Membrane</location>
        <topology evidence="1">Multi-pass membrane protein</topology>
    </subcellularLocation>
</comment>
<dbReference type="Pfam" id="PF14378">
    <property type="entry name" value="PAP2_3"/>
    <property type="match status" value="1"/>
</dbReference>
<dbReference type="RefSeq" id="WP_176445427.1">
    <property type="nucleotide sequence ID" value="NZ_FZNO01000004.1"/>
</dbReference>
<dbReference type="Proteomes" id="UP000198403">
    <property type="component" value="Unassembled WGS sequence"/>
</dbReference>
<organism evidence="8 9">
    <name type="scientific">Blastococcus mobilis</name>
    <dbReference type="NCBI Taxonomy" id="1938746"/>
    <lineage>
        <taxon>Bacteria</taxon>
        <taxon>Bacillati</taxon>
        <taxon>Actinomycetota</taxon>
        <taxon>Actinomycetes</taxon>
        <taxon>Geodermatophilales</taxon>
        <taxon>Geodermatophilaceae</taxon>
        <taxon>Blastococcus</taxon>
    </lineage>
</organism>
<feature type="transmembrane region" description="Helical" evidence="6">
    <location>
        <begin position="298"/>
        <end position="316"/>
    </location>
</feature>
<keyword evidence="3 6" id="KW-1133">Transmembrane helix</keyword>